<evidence type="ECO:0000313" key="2">
    <source>
        <dbReference type="Proteomes" id="UP000078343"/>
    </source>
</evidence>
<name>A0A178ZX41_9EURO</name>
<dbReference type="OrthoDB" id="3525185at2759"/>
<reference evidence="1 2" key="1">
    <citation type="submission" date="2016-04" db="EMBL/GenBank/DDBJ databases">
        <title>Draft genome of Fonsecaea erecta CBS 125763.</title>
        <authorList>
            <person name="Weiss V.A."/>
            <person name="Vicente V.A."/>
            <person name="Raittz R.T."/>
            <person name="Moreno L.F."/>
            <person name="De Souza E.M."/>
            <person name="Pedrosa F.O."/>
            <person name="Steffens M.B."/>
            <person name="Faoro H."/>
            <person name="Tadra-Sfeir M.Z."/>
            <person name="Najafzadeh M.J."/>
            <person name="Felipe M.S."/>
            <person name="Teixeira M."/>
            <person name="Sun J."/>
            <person name="Xi L."/>
            <person name="Gomes R."/>
            <person name="De Azevedo C.M."/>
            <person name="Salgado C.G."/>
            <person name="Da Silva M.B."/>
            <person name="Nascimento M.F."/>
            <person name="Queiroz-Telles F."/>
            <person name="Attili D.S."/>
            <person name="Gorbushina A."/>
        </authorList>
    </citation>
    <scope>NUCLEOTIDE SEQUENCE [LARGE SCALE GENOMIC DNA]</scope>
    <source>
        <strain evidence="1 2">CBS 125763</strain>
    </source>
</reference>
<evidence type="ECO:0008006" key="3">
    <source>
        <dbReference type="Google" id="ProtNLM"/>
    </source>
</evidence>
<dbReference type="GeneID" id="30004404"/>
<gene>
    <name evidence="1" type="ORF">AYL99_00234</name>
</gene>
<dbReference type="RefSeq" id="XP_018697629.1">
    <property type="nucleotide sequence ID" value="XM_018831750.1"/>
</dbReference>
<comment type="caution">
    <text evidence="1">The sequence shown here is derived from an EMBL/GenBank/DDBJ whole genome shotgun (WGS) entry which is preliminary data.</text>
</comment>
<organism evidence="1 2">
    <name type="scientific">Fonsecaea erecta</name>
    <dbReference type="NCBI Taxonomy" id="1367422"/>
    <lineage>
        <taxon>Eukaryota</taxon>
        <taxon>Fungi</taxon>
        <taxon>Dikarya</taxon>
        <taxon>Ascomycota</taxon>
        <taxon>Pezizomycotina</taxon>
        <taxon>Eurotiomycetes</taxon>
        <taxon>Chaetothyriomycetidae</taxon>
        <taxon>Chaetothyriales</taxon>
        <taxon>Herpotrichiellaceae</taxon>
        <taxon>Fonsecaea</taxon>
    </lineage>
</organism>
<proteinExistence type="predicted"/>
<dbReference type="AlphaFoldDB" id="A0A178ZX41"/>
<dbReference type="PANTHER" id="PTHR38111">
    <property type="entry name" value="ZN(2)-C6 FUNGAL-TYPE DOMAIN-CONTAINING PROTEIN-RELATED"/>
    <property type="match status" value="1"/>
</dbReference>
<evidence type="ECO:0000313" key="1">
    <source>
        <dbReference type="EMBL" id="OAP64262.1"/>
    </source>
</evidence>
<dbReference type="Pfam" id="PF11951">
    <property type="entry name" value="Fungal_trans_2"/>
    <property type="match status" value="1"/>
</dbReference>
<dbReference type="InterPro" id="IPR021858">
    <property type="entry name" value="Fun_TF"/>
</dbReference>
<dbReference type="Proteomes" id="UP000078343">
    <property type="component" value="Unassembled WGS sequence"/>
</dbReference>
<dbReference type="EMBL" id="LVYI01000001">
    <property type="protein sequence ID" value="OAP64262.1"/>
    <property type="molecule type" value="Genomic_DNA"/>
</dbReference>
<keyword evidence="2" id="KW-1185">Reference proteome</keyword>
<dbReference type="STRING" id="1367422.A0A178ZX41"/>
<accession>A0A178ZX41</accession>
<dbReference type="InterPro" id="IPR053178">
    <property type="entry name" value="Osmoadaptation_assoc"/>
</dbReference>
<sequence length="399" mass="45327">MPSSSQLNEDQLISSFWESYSGDSTPHSGRREHLWLYHSINIPFPTTPLRQALLSLAYVRAGRLQHSRNLVLKGQEIYGQALRLMQSALYSPELMLNDEILAAARCMVLYEAFESTSGDMAAWQNHIMGIGRIIQLRGPTRHRGPLSNSILESMRYSAMIVSLTRRESSFFGNPDWVMQPWRDTSKDVHQRLYDYGFTLSNLFHMGETAHQHSGGAEFLRILEQIRDSYRGMEMLHEELLSVRTEHPHPLNVDALHELPFGDTTYAITSATLLALDLAFSTFAAALIEKSSSDFLNEHQDLLREISSHTDPPRRRALSKQVLRLLQYCLQTRVEHTRSKAIFPLSVVRWELRAIPEDHAQVQALFDTIASAGQFRIARSVQNAGRAMLPSVVAWTSNKG</sequence>
<protein>
    <recommendedName>
        <fullName evidence="3">Transcription factor domain-containing protein</fullName>
    </recommendedName>
</protein>